<dbReference type="Pfam" id="PF12832">
    <property type="entry name" value="MFS_1_like"/>
    <property type="match status" value="1"/>
</dbReference>
<dbReference type="Proteomes" id="UP000673552">
    <property type="component" value="Unassembled WGS sequence"/>
</dbReference>
<feature type="transmembrane region" description="Helical" evidence="7">
    <location>
        <begin position="192"/>
        <end position="211"/>
    </location>
</feature>
<feature type="transmembrane region" description="Helical" evidence="7">
    <location>
        <begin position="303"/>
        <end position="325"/>
    </location>
</feature>
<evidence type="ECO:0000256" key="4">
    <source>
        <dbReference type="ARBA" id="ARBA00022989"/>
    </source>
</evidence>
<dbReference type="InterPro" id="IPR036259">
    <property type="entry name" value="MFS_trans_sf"/>
</dbReference>
<evidence type="ECO:0000259" key="8">
    <source>
        <dbReference type="PROSITE" id="PS50850"/>
    </source>
</evidence>
<keyword evidence="4 7" id="KW-1133">Transmembrane helix</keyword>
<comment type="similarity">
    <text evidence="2">Belongs to the major facilitator superfamily. MFSD6 family.</text>
</comment>
<feature type="transmembrane region" description="Helical" evidence="7">
    <location>
        <begin position="134"/>
        <end position="156"/>
    </location>
</feature>
<feature type="compositionally biased region" description="Polar residues" evidence="6">
    <location>
        <begin position="19"/>
        <end position="34"/>
    </location>
</feature>
<evidence type="ECO:0000256" key="3">
    <source>
        <dbReference type="ARBA" id="ARBA00022692"/>
    </source>
</evidence>
<dbReference type="GeneID" id="92512713"/>
<feature type="domain" description="Major facilitator superfamily (MFS) profile" evidence="8">
    <location>
        <begin position="103"/>
        <end position="480"/>
    </location>
</feature>
<feature type="transmembrane region" description="Helical" evidence="7">
    <location>
        <begin position="256"/>
        <end position="277"/>
    </location>
</feature>
<evidence type="ECO:0000313" key="10">
    <source>
        <dbReference type="Proteomes" id="UP000673552"/>
    </source>
</evidence>
<evidence type="ECO:0000256" key="2">
    <source>
        <dbReference type="ARBA" id="ARBA00005241"/>
    </source>
</evidence>
<dbReference type="PROSITE" id="PS50850">
    <property type="entry name" value="MFS"/>
    <property type="match status" value="1"/>
</dbReference>
<feature type="region of interest" description="Disordered" evidence="6">
    <location>
        <begin position="511"/>
        <end position="579"/>
    </location>
</feature>
<feature type="transmembrane region" description="Helical" evidence="7">
    <location>
        <begin position="458"/>
        <end position="476"/>
    </location>
</feature>
<evidence type="ECO:0000256" key="5">
    <source>
        <dbReference type="ARBA" id="ARBA00023136"/>
    </source>
</evidence>
<protein>
    <recommendedName>
        <fullName evidence="8">Major facilitator superfamily (MFS) profile domain-containing protein</fullName>
    </recommendedName>
</protein>
<dbReference type="GO" id="GO:0016020">
    <property type="term" value="C:membrane"/>
    <property type="evidence" value="ECO:0007669"/>
    <property type="project" value="UniProtKB-SubCell"/>
</dbReference>
<sequence length="579" mass="62389">MPRPVSFHDRRGEEVASGDNLSTNSCGSRPSTLNSPNRSWIDVSLHSLVFSTSSSFAGVTGKIAVPTAAVASAGPGQSTEVADAIGSASVTPATAVATAVTVDMTPAIIGYFSSAFGSGICSFCSRIFQAKGFSAYEIGILVSANPLMNMTLLPVLSYLADKFRCQTAMSLVSTVLATVSTLGYTASDGRVVATACFLVMTASRVLLGPLLDQRILMMFPKEERSSSWSYVRSYAAYGWGIGSFVSALIFSYTGSWVPVTIQYVLGQVGLAYCMLVIQPYERIERVRVQFVEVLKLLGGSRRLMLFLLAATMMGTGYSFIDNFLFLFLGDLGGSETLMGLTVILTVSTEIPLFQMSARLHRMFTERQMMTIAMSVWVFRVTCYAMLTKAWMVLLIEPLHGVTFAFMWLPSVQLISRAFPRKLSSSATGVLFTLTSGVGPMVGNLVAGTLYTLVGPHKMFLYAAAAMTSALIFYQLLDRILERRGLPVSYDQDAGPVAVTAPTMTVDKARVQAQTMHQDASPHPPNVPGTTGDRPTPDAPLGSPRPEELDDVDTGQRRKATRAEIELSPSFMTSAADSKA</sequence>
<reference evidence="10" key="1">
    <citation type="journal article" date="2021" name="Microbiol. Resour. Announc.">
        <title>LGAAP: Leishmaniinae Genome Assembly and Annotation Pipeline.</title>
        <authorList>
            <person name="Almutairi H."/>
            <person name="Urbaniak M.D."/>
            <person name="Bates M.D."/>
            <person name="Jariyapan N."/>
            <person name="Kwakye-Nuako G."/>
            <person name="Thomaz-Soccol V."/>
            <person name="Al-Salem W.S."/>
            <person name="Dillon R.J."/>
            <person name="Bates P.A."/>
            <person name="Gatherer D."/>
        </authorList>
    </citation>
    <scope>NUCLEOTIDE SEQUENCE [LARGE SCALE GENOMIC DNA]</scope>
</reference>
<feature type="compositionally biased region" description="Basic and acidic residues" evidence="6">
    <location>
        <begin position="1"/>
        <end position="14"/>
    </location>
</feature>
<evidence type="ECO:0000256" key="1">
    <source>
        <dbReference type="ARBA" id="ARBA00004141"/>
    </source>
</evidence>
<organism evidence="9 10">
    <name type="scientific">Leishmania martiniquensis</name>
    <dbReference type="NCBI Taxonomy" id="1580590"/>
    <lineage>
        <taxon>Eukaryota</taxon>
        <taxon>Discoba</taxon>
        <taxon>Euglenozoa</taxon>
        <taxon>Kinetoplastea</taxon>
        <taxon>Metakinetoplastina</taxon>
        <taxon>Trypanosomatida</taxon>
        <taxon>Trypanosomatidae</taxon>
        <taxon>Leishmaniinae</taxon>
        <taxon>Leishmania</taxon>
    </lineage>
</organism>
<dbReference type="OrthoDB" id="261787at2759"/>
<comment type="subcellular location">
    <subcellularLocation>
        <location evidence="1">Membrane</location>
        <topology evidence="1">Multi-pass membrane protein</topology>
    </subcellularLocation>
</comment>
<dbReference type="Gene3D" id="1.20.1250.20">
    <property type="entry name" value="MFS general substrate transporter like domains"/>
    <property type="match status" value="2"/>
</dbReference>
<dbReference type="InterPro" id="IPR024989">
    <property type="entry name" value="MFS_assoc_dom"/>
</dbReference>
<feature type="transmembrane region" description="Helical" evidence="7">
    <location>
        <begin position="108"/>
        <end position="128"/>
    </location>
</feature>
<reference evidence="10" key="2">
    <citation type="journal article" date="2021" name="Sci. Data">
        <title>Chromosome-scale genome sequencing, assembly and annotation of six genomes from subfamily Leishmaniinae.</title>
        <authorList>
            <person name="Almutairi H."/>
            <person name="Urbaniak M.D."/>
            <person name="Bates M.D."/>
            <person name="Jariyapan N."/>
            <person name="Kwakye-Nuako G."/>
            <person name="Thomaz Soccol V."/>
            <person name="Al-Salem W.S."/>
            <person name="Dillon R.J."/>
            <person name="Bates P.A."/>
            <person name="Gatherer D."/>
        </authorList>
    </citation>
    <scope>NUCLEOTIDE SEQUENCE [LARGE SCALE GENOMIC DNA]</scope>
</reference>
<dbReference type="SUPFAM" id="SSF103473">
    <property type="entry name" value="MFS general substrate transporter"/>
    <property type="match status" value="1"/>
</dbReference>
<feature type="transmembrane region" description="Helical" evidence="7">
    <location>
        <begin position="337"/>
        <end position="356"/>
    </location>
</feature>
<proteinExistence type="inferred from homology"/>
<dbReference type="InterPro" id="IPR051717">
    <property type="entry name" value="MFS_MFSD6"/>
</dbReference>
<dbReference type="InterPro" id="IPR020846">
    <property type="entry name" value="MFS_dom"/>
</dbReference>
<accession>A0A836KKU3</accession>
<feature type="compositionally biased region" description="Polar residues" evidence="6">
    <location>
        <begin position="569"/>
        <end position="579"/>
    </location>
</feature>
<dbReference type="EMBL" id="JAFEUZ010000033">
    <property type="protein sequence ID" value="KAG5469403.1"/>
    <property type="molecule type" value="Genomic_DNA"/>
</dbReference>
<comment type="caution">
    <text evidence="9">The sequence shown here is derived from an EMBL/GenBank/DDBJ whole genome shotgun (WGS) entry which is preliminary data.</text>
</comment>
<name>A0A836KKU3_9TRYP</name>
<keyword evidence="5 7" id="KW-0472">Membrane</keyword>
<dbReference type="GO" id="GO:0022857">
    <property type="term" value="F:transmembrane transporter activity"/>
    <property type="evidence" value="ECO:0007669"/>
    <property type="project" value="InterPro"/>
</dbReference>
<feature type="transmembrane region" description="Helical" evidence="7">
    <location>
        <begin position="398"/>
        <end position="418"/>
    </location>
</feature>
<feature type="transmembrane region" description="Helical" evidence="7">
    <location>
        <begin position="430"/>
        <end position="452"/>
    </location>
</feature>
<feature type="transmembrane region" description="Helical" evidence="7">
    <location>
        <begin position="231"/>
        <end position="250"/>
    </location>
</feature>
<evidence type="ECO:0000313" key="9">
    <source>
        <dbReference type="EMBL" id="KAG5469403.1"/>
    </source>
</evidence>
<feature type="region of interest" description="Disordered" evidence="6">
    <location>
        <begin position="1"/>
        <end position="34"/>
    </location>
</feature>
<keyword evidence="3 7" id="KW-0812">Transmembrane</keyword>
<evidence type="ECO:0000256" key="6">
    <source>
        <dbReference type="SAM" id="MobiDB-lite"/>
    </source>
</evidence>
<feature type="transmembrane region" description="Helical" evidence="7">
    <location>
        <begin position="168"/>
        <end position="186"/>
    </location>
</feature>
<dbReference type="PANTHER" id="PTHR16172:SF41">
    <property type="entry name" value="MAJOR FACILITATOR SUPERFAMILY DOMAIN-CONTAINING PROTEIN 6-LIKE"/>
    <property type="match status" value="1"/>
</dbReference>
<gene>
    <name evidence="9" type="ORF">LSCM1_02620</name>
</gene>
<keyword evidence="10" id="KW-1185">Reference proteome</keyword>
<evidence type="ECO:0000256" key="7">
    <source>
        <dbReference type="SAM" id="Phobius"/>
    </source>
</evidence>
<dbReference type="PANTHER" id="PTHR16172">
    <property type="entry name" value="MAJOR FACILITATOR SUPERFAMILY DOMAIN-CONTAINING PROTEIN 6-LIKE"/>
    <property type="match status" value="1"/>
</dbReference>
<dbReference type="RefSeq" id="XP_067175576.1">
    <property type="nucleotide sequence ID" value="XM_067320201.1"/>
</dbReference>
<dbReference type="AlphaFoldDB" id="A0A836KKU3"/>
<dbReference type="KEGG" id="lmat:92512713"/>